<reference evidence="2 3" key="1">
    <citation type="journal article" date="2020" name="Nature">
        <title>Six reference-quality genomes reveal evolution of bat adaptations.</title>
        <authorList>
            <person name="Jebb D."/>
            <person name="Huang Z."/>
            <person name="Pippel M."/>
            <person name="Hughes G.M."/>
            <person name="Lavrichenko K."/>
            <person name="Devanna P."/>
            <person name="Winkler S."/>
            <person name="Jermiin L.S."/>
            <person name="Skirmuntt E.C."/>
            <person name="Katzourakis A."/>
            <person name="Burkitt-Gray L."/>
            <person name="Ray D.A."/>
            <person name="Sullivan K.A.M."/>
            <person name="Roscito J.G."/>
            <person name="Kirilenko B.M."/>
            <person name="Davalos L.M."/>
            <person name="Corthals A.P."/>
            <person name="Power M.L."/>
            <person name="Jones G."/>
            <person name="Ransome R.D."/>
            <person name="Dechmann D.K.N."/>
            <person name="Locatelli A.G."/>
            <person name="Puechmaille S.J."/>
            <person name="Fedrigo O."/>
            <person name="Jarvis E.D."/>
            <person name="Hiller M."/>
            <person name="Vernes S.C."/>
            <person name="Myers E.W."/>
            <person name="Teeling E.C."/>
        </authorList>
    </citation>
    <scope>NUCLEOTIDE SEQUENCE [LARGE SCALE GENOMIC DNA]</scope>
    <source>
        <strain evidence="2">MRouAeg1</strain>
        <tissue evidence="2">Muscle</tissue>
    </source>
</reference>
<name>A0A7J8HRC9_ROUAE</name>
<accession>A0A7J8HRC9</accession>
<protein>
    <submittedName>
        <fullName evidence="2">Uncharacterized protein</fullName>
    </submittedName>
</protein>
<dbReference type="Proteomes" id="UP000593571">
    <property type="component" value="Unassembled WGS sequence"/>
</dbReference>
<evidence type="ECO:0000313" key="2">
    <source>
        <dbReference type="EMBL" id="KAF6474926.1"/>
    </source>
</evidence>
<comment type="caution">
    <text evidence="2">The sequence shown here is derived from an EMBL/GenBank/DDBJ whole genome shotgun (WGS) entry which is preliminary data.</text>
</comment>
<organism evidence="2 3">
    <name type="scientific">Rousettus aegyptiacus</name>
    <name type="common">Egyptian fruit bat</name>
    <name type="synonym">Pteropus aegyptiacus</name>
    <dbReference type="NCBI Taxonomy" id="9407"/>
    <lineage>
        <taxon>Eukaryota</taxon>
        <taxon>Metazoa</taxon>
        <taxon>Chordata</taxon>
        <taxon>Craniata</taxon>
        <taxon>Vertebrata</taxon>
        <taxon>Euteleostomi</taxon>
        <taxon>Mammalia</taxon>
        <taxon>Eutheria</taxon>
        <taxon>Laurasiatheria</taxon>
        <taxon>Chiroptera</taxon>
        <taxon>Yinpterochiroptera</taxon>
        <taxon>Pteropodoidea</taxon>
        <taxon>Pteropodidae</taxon>
        <taxon>Rousettinae</taxon>
        <taxon>Rousettus</taxon>
    </lineage>
</organism>
<sequence>MPMLQLKKQHMKYSLTEGSKNVQEFVFPSKRQFPYSSLFEIPSGGIIKRGVQKAHGKNNSCLKKKGNCLFRFSSSGLLWDKSKKLKDKNHLLVKLTRQLSHRRAMCYTSLWFCVMFFQGESFYFGWKLCKLLLSYLHKWQSFYIR</sequence>
<keyword evidence="1" id="KW-1133">Transmembrane helix</keyword>
<proteinExistence type="predicted"/>
<keyword evidence="1" id="KW-0812">Transmembrane</keyword>
<dbReference type="AlphaFoldDB" id="A0A7J8HRC9"/>
<evidence type="ECO:0000313" key="3">
    <source>
        <dbReference type="Proteomes" id="UP000593571"/>
    </source>
</evidence>
<keyword evidence="1" id="KW-0472">Membrane</keyword>
<feature type="transmembrane region" description="Helical" evidence="1">
    <location>
        <begin position="104"/>
        <end position="126"/>
    </location>
</feature>
<dbReference type="EMBL" id="JACASE010000004">
    <property type="protein sequence ID" value="KAF6474926.1"/>
    <property type="molecule type" value="Genomic_DNA"/>
</dbReference>
<gene>
    <name evidence="2" type="ORF">HJG63_011044</name>
</gene>
<keyword evidence="3" id="KW-1185">Reference proteome</keyword>
<evidence type="ECO:0000256" key="1">
    <source>
        <dbReference type="SAM" id="Phobius"/>
    </source>
</evidence>